<comment type="caution">
    <text evidence="2">The sequence shown here is derived from an EMBL/GenBank/DDBJ whole genome shotgun (WGS) entry which is preliminary data.</text>
</comment>
<evidence type="ECO:0000256" key="1">
    <source>
        <dbReference type="SAM" id="Phobius"/>
    </source>
</evidence>
<keyword evidence="3" id="KW-1185">Reference proteome</keyword>
<reference evidence="3" key="1">
    <citation type="submission" date="2023-07" db="EMBL/GenBank/DDBJ databases">
        <title>30 novel species of actinomycetes from the DSMZ collection.</title>
        <authorList>
            <person name="Nouioui I."/>
        </authorList>
    </citation>
    <scope>NUCLEOTIDE SEQUENCE [LARGE SCALE GENOMIC DNA]</scope>
    <source>
        <strain evidence="3">DSM 45834</strain>
    </source>
</reference>
<keyword evidence="1" id="KW-0472">Membrane</keyword>
<proteinExistence type="predicted"/>
<dbReference type="Proteomes" id="UP001183202">
    <property type="component" value="Unassembled WGS sequence"/>
</dbReference>
<feature type="transmembrane region" description="Helical" evidence="1">
    <location>
        <begin position="64"/>
        <end position="86"/>
    </location>
</feature>
<evidence type="ECO:0000313" key="2">
    <source>
        <dbReference type="EMBL" id="MDT0351619.1"/>
    </source>
</evidence>
<gene>
    <name evidence="2" type="ORF">RM445_18990</name>
</gene>
<feature type="transmembrane region" description="Helical" evidence="1">
    <location>
        <begin position="188"/>
        <end position="206"/>
    </location>
</feature>
<feature type="transmembrane region" description="Helical" evidence="1">
    <location>
        <begin position="38"/>
        <end position="58"/>
    </location>
</feature>
<dbReference type="EMBL" id="JAVREJ010000013">
    <property type="protein sequence ID" value="MDT0351619.1"/>
    <property type="molecule type" value="Genomic_DNA"/>
</dbReference>
<dbReference type="RefSeq" id="WP_311558012.1">
    <property type="nucleotide sequence ID" value="NZ_JAVREJ010000013.1"/>
</dbReference>
<dbReference type="SUPFAM" id="SSF53649">
    <property type="entry name" value="Alkaline phosphatase-like"/>
    <property type="match status" value="1"/>
</dbReference>
<evidence type="ECO:0000313" key="3">
    <source>
        <dbReference type="Proteomes" id="UP001183202"/>
    </source>
</evidence>
<feature type="transmembrane region" description="Helical" evidence="1">
    <location>
        <begin position="148"/>
        <end position="168"/>
    </location>
</feature>
<keyword evidence="1" id="KW-1133">Transmembrane helix</keyword>
<keyword evidence="1" id="KW-0812">Transmembrane</keyword>
<sequence length="577" mass="62857">MTAVHIEEPPAPPDAPRNRGTRLLKRLHVLRVATLRRVGGRVLTVLAALVVFVALVIPRELAMITPWALLRIPVEAIVGVVLVLALPRRLRSWVAGACGAVLGVVLILKALDVGFLSVLGRPFDPVLDWVLLDNAREFLHGSFGPTGAIGATVAAVLLAVLAVALMALAARRLSRVVGRYRSGATRAAAVLSVVWLAAFALSLQIVEPVPVASRSAAALVYEKAKQVPVSLRDEREFAAQAASDSLAPAAVAAQEEMLAGLRGKDVLLTFIESYGRNAVEDPRYAPQVDATLQAGMARLAAGGYAARSGWLTSPVSGGSSWLAHATLVSGLRIDNQQRYRSLVSSDRLTLSKAFQSSGWETANVMPGTDRAWPEAAYFGFDRVHDGPGLGYQGLDFAWSPMPDQYALAQFQHREHGRTDRGPLMAQLELTSSHVPWWPYPKLVDWDAIGDGSIFRAQVEGGEPPEKIWKNDDRMRQAYRDSTVYSLETVLSYVERYGDDRLVMVFLGDHQPASIITGENPSHDVPITIVTRDRAVLDRIADWRWAEGLKPGPQTPVWPMDAFRDRFMSAFGAAPTPR</sequence>
<feature type="transmembrane region" description="Helical" evidence="1">
    <location>
        <begin position="93"/>
        <end position="119"/>
    </location>
</feature>
<accession>A0ABU2NCN2</accession>
<protein>
    <submittedName>
        <fullName evidence="2">Sulfatase</fullName>
    </submittedName>
</protein>
<name>A0ABU2NCN2_9PSEU</name>
<dbReference type="Gene3D" id="3.40.720.10">
    <property type="entry name" value="Alkaline Phosphatase, subunit A"/>
    <property type="match status" value="1"/>
</dbReference>
<dbReference type="InterPro" id="IPR017850">
    <property type="entry name" value="Alkaline_phosphatase_core_sf"/>
</dbReference>
<organism evidence="2 3">
    <name type="scientific">Pseudonocardia charpentierae</name>
    <dbReference type="NCBI Taxonomy" id="3075545"/>
    <lineage>
        <taxon>Bacteria</taxon>
        <taxon>Bacillati</taxon>
        <taxon>Actinomycetota</taxon>
        <taxon>Actinomycetes</taxon>
        <taxon>Pseudonocardiales</taxon>
        <taxon>Pseudonocardiaceae</taxon>
        <taxon>Pseudonocardia</taxon>
    </lineage>
</organism>